<feature type="compositionally biased region" description="Polar residues" evidence="2">
    <location>
        <begin position="471"/>
        <end position="491"/>
    </location>
</feature>
<comment type="caution">
    <text evidence="3">The sequence shown here is derived from an EMBL/GenBank/DDBJ whole genome shotgun (WGS) entry which is preliminary data.</text>
</comment>
<sequence>MKKALPSINIRTSISPPKAINHSLTARSTRQSSSHKSSIINHISKDSFENSLENSASHSFSFNLQKPQNPSFQRDELKRLEEELDKQEIELKTYNFLDRNDPETGLKEFSAYKNYLEGLSILLKQQDARIGNTLVRGLVGLTRAYKKIINRSEAPKPEIIPKKRTREQLTQTYELAIERTPSIILPVKEEPSLELEVFKRLANRFQKISQGVLSQKLNDLHDSLCLMLTDVPSPSETPDILDINIVHYVQDIEQGIKVIQNEISTHLNRKVNFNRSKIDKFLQTDIKFVDLNEYDALTNLLKEKELKILNYKQQINLFKANTEDLQLQLEQSKASIAKYKEKIVEIEDKERKNKAELGNLYRKLEESEKFKQGFEQANEKLKALGNELYLAKLSGIVAQEKLSQIEQQWRQEHGGASFEYKNIDEESLIRKYNLKKIDYTVELMEPNKSILKKIPSGTSSRRRSPEDTPSYGWNGSSKMKNPHDGNTLQIPGQTNQQAMLDPNLKSALDIANSSDQKRRKSFLSSFLSPSNNNDHDHCNSSFSNGFENEKSTEKQSAIPLGGKNKSQRISNKKNLLEENEQEYFDKDGNIAVWVLKKYPDLESIPPHLRMEYIRAMAGHDNRKCIGECKHLKRARLIKMKAKGLLYPLKKAIIQGF</sequence>
<feature type="coiled-coil region" evidence="1">
    <location>
        <begin position="294"/>
        <end position="356"/>
    </location>
</feature>
<keyword evidence="1" id="KW-0175">Coiled coil</keyword>
<accession>A0AAU9JTC7</accession>
<evidence type="ECO:0000256" key="1">
    <source>
        <dbReference type="SAM" id="Coils"/>
    </source>
</evidence>
<feature type="compositionally biased region" description="Low complexity" evidence="2">
    <location>
        <begin position="522"/>
        <end position="532"/>
    </location>
</feature>
<feature type="compositionally biased region" description="Polar residues" evidence="2">
    <location>
        <begin position="22"/>
        <end position="31"/>
    </location>
</feature>
<proteinExistence type="predicted"/>
<protein>
    <recommendedName>
        <fullName evidence="5">Translin-associated factor X-interacting protein 1 N-terminal domain-containing protein</fullName>
    </recommendedName>
</protein>
<evidence type="ECO:0008006" key="5">
    <source>
        <dbReference type="Google" id="ProtNLM"/>
    </source>
</evidence>
<gene>
    <name evidence="3" type="ORF">BSTOLATCC_MIC46379</name>
</gene>
<evidence type="ECO:0000313" key="4">
    <source>
        <dbReference type="Proteomes" id="UP001162131"/>
    </source>
</evidence>
<dbReference type="AlphaFoldDB" id="A0AAU9JTC7"/>
<feature type="region of interest" description="Disordered" evidence="2">
    <location>
        <begin position="1"/>
        <end position="39"/>
    </location>
</feature>
<dbReference type="Proteomes" id="UP001162131">
    <property type="component" value="Unassembled WGS sequence"/>
</dbReference>
<keyword evidence="4" id="KW-1185">Reference proteome</keyword>
<evidence type="ECO:0000256" key="2">
    <source>
        <dbReference type="SAM" id="MobiDB-lite"/>
    </source>
</evidence>
<feature type="region of interest" description="Disordered" evidence="2">
    <location>
        <begin position="521"/>
        <end position="569"/>
    </location>
</feature>
<feature type="region of interest" description="Disordered" evidence="2">
    <location>
        <begin position="452"/>
        <end position="491"/>
    </location>
</feature>
<reference evidence="3" key="1">
    <citation type="submission" date="2021-09" db="EMBL/GenBank/DDBJ databases">
        <authorList>
            <consortium name="AG Swart"/>
            <person name="Singh M."/>
            <person name="Singh A."/>
            <person name="Seah K."/>
            <person name="Emmerich C."/>
        </authorList>
    </citation>
    <scope>NUCLEOTIDE SEQUENCE</scope>
    <source>
        <strain evidence="3">ATCC30299</strain>
    </source>
</reference>
<dbReference type="EMBL" id="CAJZBQ010000046">
    <property type="protein sequence ID" value="CAG9328373.1"/>
    <property type="molecule type" value="Genomic_DNA"/>
</dbReference>
<evidence type="ECO:0000313" key="3">
    <source>
        <dbReference type="EMBL" id="CAG9328373.1"/>
    </source>
</evidence>
<name>A0AAU9JTC7_9CILI</name>
<organism evidence="3 4">
    <name type="scientific">Blepharisma stoltei</name>
    <dbReference type="NCBI Taxonomy" id="1481888"/>
    <lineage>
        <taxon>Eukaryota</taxon>
        <taxon>Sar</taxon>
        <taxon>Alveolata</taxon>
        <taxon>Ciliophora</taxon>
        <taxon>Postciliodesmatophora</taxon>
        <taxon>Heterotrichea</taxon>
        <taxon>Heterotrichida</taxon>
        <taxon>Blepharismidae</taxon>
        <taxon>Blepharisma</taxon>
    </lineage>
</organism>